<dbReference type="Gene3D" id="3.30.2310.20">
    <property type="entry name" value="RelE-like"/>
    <property type="match status" value="1"/>
</dbReference>
<evidence type="ECO:0000256" key="6">
    <source>
        <dbReference type="ARBA" id="ARBA00030388"/>
    </source>
</evidence>
<evidence type="ECO:0000313" key="10">
    <source>
        <dbReference type="Proteomes" id="UP000179734"/>
    </source>
</evidence>
<dbReference type="Proteomes" id="UP000179734">
    <property type="component" value="Unassembled WGS sequence"/>
</dbReference>
<keyword evidence="3" id="KW-0540">Nuclease</keyword>
<organism evidence="8 10">
    <name type="scientific">Mycobacterium talmoniae</name>
    <dbReference type="NCBI Taxonomy" id="1858794"/>
    <lineage>
        <taxon>Bacteria</taxon>
        <taxon>Bacillati</taxon>
        <taxon>Actinomycetota</taxon>
        <taxon>Actinomycetes</taxon>
        <taxon>Mycobacteriales</taxon>
        <taxon>Mycobacteriaceae</taxon>
        <taxon>Mycobacterium</taxon>
    </lineage>
</organism>
<dbReference type="GO" id="GO:0004519">
    <property type="term" value="F:endonuclease activity"/>
    <property type="evidence" value="ECO:0007669"/>
    <property type="project" value="UniProtKB-KW"/>
</dbReference>
<dbReference type="Proteomes" id="UP000238296">
    <property type="component" value="Unassembled WGS sequence"/>
</dbReference>
<dbReference type="GO" id="GO:0016787">
    <property type="term" value="F:hydrolase activity"/>
    <property type="evidence" value="ECO:0007669"/>
    <property type="project" value="UniProtKB-KW"/>
</dbReference>
<dbReference type="NCBIfam" id="TIGR02116">
    <property type="entry name" value="toxin_Txe_YoeB"/>
    <property type="match status" value="1"/>
</dbReference>
<proteinExistence type="inferred from homology"/>
<keyword evidence="5 9" id="KW-0378">Hydrolase</keyword>
<protein>
    <recommendedName>
        <fullName evidence="7">Endoribonuclease YoeB</fullName>
    </recommendedName>
    <alternativeName>
        <fullName evidence="6">Putative mRNA interferase YoeB</fullName>
    </alternativeName>
</protein>
<dbReference type="InterPro" id="IPR009614">
    <property type="entry name" value="YoeB_toxin"/>
</dbReference>
<reference evidence="8 10" key="1">
    <citation type="submission" date="2016-10" db="EMBL/GenBank/DDBJ databases">
        <title>Genome sequence of Mycobacterium talmonii.</title>
        <authorList>
            <person name="Greninger A.L."/>
            <person name="Elliott B."/>
            <person name="Vasireddy S."/>
            <person name="Vasireddy R."/>
        </authorList>
    </citation>
    <scope>NUCLEOTIDE SEQUENCE [LARGE SCALE GENOMIC DNA]</scope>
    <source>
        <strain evidence="8">MO-5499</strain>
        <strain evidence="10">NE-TNMC-100812</strain>
    </source>
</reference>
<dbReference type="AlphaFoldDB" id="A0A1S1NKD2"/>
<evidence type="ECO:0000256" key="3">
    <source>
        <dbReference type="ARBA" id="ARBA00022722"/>
    </source>
</evidence>
<dbReference type="EMBL" id="PPEA01000881">
    <property type="protein sequence ID" value="PQM44258.1"/>
    <property type="molecule type" value="Genomic_DNA"/>
</dbReference>
<dbReference type="PANTHER" id="PTHR38039">
    <property type="entry name" value="TOXIN YOEB"/>
    <property type="match status" value="1"/>
</dbReference>
<name>A0A1S1NKD2_9MYCO</name>
<keyword evidence="10" id="KW-1185">Reference proteome</keyword>
<reference evidence="9 11" key="2">
    <citation type="journal article" date="2017" name="Int. J. Syst. Evol. Microbiol.">
        <title>Mycobacterium talmoniae sp. nov., a slowly growing mycobacterium isolated from human respiratory samples.</title>
        <authorList>
            <person name="Davidson R.M."/>
            <person name="DeGroote M.A."/>
            <person name="Marola J.L."/>
            <person name="Buss S."/>
            <person name="Jones V."/>
            <person name="McNeil M.R."/>
            <person name="Freifeld A.G."/>
            <person name="Elaine Epperson L."/>
            <person name="Hasan N.A."/>
            <person name="Jackson M."/>
            <person name="Iwen P.C."/>
            <person name="Salfinger M."/>
            <person name="Strong M."/>
        </authorList>
    </citation>
    <scope>NUCLEOTIDE SEQUENCE [LARGE SCALE GENOMIC DNA]</scope>
    <source>
        <strain evidence="9 11">ATCC BAA-2683</strain>
    </source>
</reference>
<comment type="caution">
    <text evidence="8">The sequence shown here is derived from an EMBL/GenBank/DDBJ whole genome shotgun (WGS) entry which is preliminary data.</text>
</comment>
<evidence type="ECO:0000313" key="11">
    <source>
        <dbReference type="Proteomes" id="UP000238296"/>
    </source>
</evidence>
<keyword evidence="2" id="KW-1277">Toxin-antitoxin system</keyword>
<accession>A0A1S1NKD2</accession>
<dbReference type="SUPFAM" id="SSF143011">
    <property type="entry name" value="RelE-like"/>
    <property type="match status" value="1"/>
</dbReference>
<gene>
    <name evidence="9" type="primary">yoeB</name>
    <name evidence="8" type="ORF">BKN37_10500</name>
    <name evidence="9" type="ORF">C1Y40_05585</name>
</gene>
<evidence type="ECO:0000256" key="5">
    <source>
        <dbReference type="ARBA" id="ARBA00022801"/>
    </source>
</evidence>
<evidence type="ECO:0000256" key="1">
    <source>
        <dbReference type="ARBA" id="ARBA00008172"/>
    </source>
</evidence>
<evidence type="ECO:0000313" key="8">
    <source>
        <dbReference type="EMBL" id="OHV04331.1"/>
    </source>
</evidence>
<dbReference type="GO" id="GO:0045892">
    <property type="term" value="P:negative regulation of DNA-templated transcription"/>
    <property type="evidence" value="ECO:0007669"/>
    <property type="project" value="TreeGrafter"/>
</dbReference>
<evidence type="ECO:0000256" key="4">
    <source>
        <dbReference type="ARBA" id="ARBA00022759"/>
    </source>
</evidence>
<dbReference type="RefSeq" id="WP_071025254.1">
    <property type="nucleotide sequence ID" value="NZ_MLQM01000043.1"/>
</dbReference>
<reference evidence="9" key="3">
    <citation type="submission" date="2018-01" db="EMBL/GenBank/DDBJ databases">
        <authorList>
            <person name="Gaut B.S."/>
            <person name="Morton B.R."/>
            <person name="Clegg M.T."/>
            <person name="Duvall M.R."/>
        </authorList>
    </citation>
    <scope>NUCLEOTIDE SEQUENCE</scope>
    <source>
        <strain evidence="9">ATCC BAA-2683</strain>
    </source>
</reference>
<dbReference type="GO" id="GO:0006401">
    <property type="term" value="P:RNA catabolic process"/>
    <property type="evidence" value="ECO:0007669"/>
    <property type="project" value="InterPro"/>
</dbReference>
<comment type="similarity">
    <text evidence="1">Belongs to the YoeB family.</text>
</comment>
<evidence type="ECO:0000256" key="2">
    <source>
        <dbReference type="ARBA" id="ARBA00022649"/>
    </source>
</evidence>
<dbReference type="EMBL" id="MLQM01000043">
    <property type="protein sequence ID" value="OHV04331.1"/>
    <property type="molecule type" value="Genomic_DNA"/>
</dbReference>
<dbReference type="Pfam" id="PF06769">
    <property type="entry name" value="YoeB_toxin"/>
    <property type="match status" value="1"/>
</dbReference>
<evidence type="ECO:0000313" key="9">
    <source>
        <dbReference type="EMBL" id="PQM44258.1"/>
    </source>
</evidence>
<evidence type="ECO:0000256" key="7">
    <source>
        <dbReference type="ARBA" id="ARBA00050056"/>
    </source>
</evidence>
<dbReference type="PANTHER" id="PTHR38039:SF1">
    <property type="entry name" value="TOXIN YOEB"/>
    <property type="match status" value="1"/>
</dbReference>
<dbReference type="InterPro" id="IPR035093">
    <property type="entry name" value="RelE/ParE_toxin_dom_sf"/>
</dbReference>
<keyword evidence="4" id="KW-0255">Endonuclease</keyword>
<sequence length="85" mass="10335">MKLVWDESAWEDYLYWQDQDRKIVKRINLLIKDIARNGNAGIGKPEALKHGFRGYWSRRITDEHRLVHRYSATDIRIAQCRYHYE</sequence>